<dbReference type="RefSeq" id="WP_188555343.1">
    <property type="nucleotide sequence ID" value="NZ_BMGT01000004.1"/>
</dbReference>
<evidence type="ECO:0000256" key="4">
    <source>
        <dbReference type="SAM" id="SignalP"/>
    </source>
</evidence>
<feature type="signal peptide" evidence="4">
    <location>
        <begin position="1"/>
        <end position="29"/>
    </location>
</feature>
<keyword evidence="4" id="KW-0732">Signal</keyword>
<reference evidence="6" key="2">
    <citation type="submission" date="2020-09" db="EMBL/GenBank/DDBJ databases">
        <authorList>
            <person name="Sun Q."/>
            <person name="Zhou Y."/>
        </authorList>
    </citation>
    <scope>NUCLEOTIDE SEQUENCE</scope>
    <source>
        <strain evidence="6">CGMCC 1.12997</strain>
    </source>
</reference>
<sequence>MPNFARLASKLFLCAIAITASLTPSRVFADASSASLAVAVTDPSGAVIRDASVDLRNTETNQVQHSVSSASGNAVFPFLKPGHYSLLIAKTGFADLTVADITLNVGDNKQLHLAMKVGSAAQQVTVNGSGLTINTTDASVSTVVDRNFVANMPLNGRSFQDLISMTPGVVTTSPQVANQSPGLNGGFSINGQRTDTNYYTVDGVSANTNSGTGRGGPEPAQGGAIAAGTALGTTQTLLSVDSLQEFRVESSTYSAEFGRGPGGQVSFVSRGGTNVLHGTASEYFRNGWFDANDWFNDELGQPKEELHQNDFGGTLGGPVWIPRLYNGTDKTFFFVSYEGLRLDEPVAASTEYVPDEYMRQQATPVLQPFLNAFPKQSSNGIDYGTAQSPNLAEFFEGYSVPGSINSTSVRLDHTFSPRLTSFFRFSDTPSSINSRPSGISQTETDTVTSQTYTLGTTFQVLNDLTNELRLGYTTGTTTVHIGLDDFGAAVPFSMATAMNLTPASPNNSPEIDLIFAGVGNATLSTGGTSGDTEQWNLTDGTTLQIHKHQIRFGLDYRRLRSGRNPEPVYGDVGYESMPSLTQNAADYAYAVRYLNGVSIYNQLALYGQDQWKISPALTLSYGLRWEVDPPPHSGNENKPYIVLGDLTNPDSLTPSAPGAPLWHTPWLNFAPRIGAAWQVHRTPGHETVLRAGGGVFFDTDNEAANYAFATAGYEAVGFYSGVPMPFTAAQQNLAIDSPPYFEAMYYPRHLQLPYTNEWNVALEQSLSSTQTFTLSYVASSGRRLIQSQELYPSSSTFESILYIPGAGVTSNYQGLQAKFQRQVSTGVNALVSYTWSHSLDYGSNYASLPLTYGNSDFDVRNNLQAALTWSLPSVNAPNLAAHIINGWGVDSHFMARTGFPITLEGNYTTDLATGSGYYTNVNVVSGIPLYLYGSEYPGGRILNRAAFTLPTGSEQGTAARNFVRGFGAEQWNVAVRRAFPVNERVSFQFRAEAFNVLNHPNFGYVWPYLSYANFGYATQMLNESLGTVASQYQQGGPRSMQFALKLLF</sequence>
<comment type="caution">
    <text evidence="6">The sequence shown here is derived from an EMBL/GenBank/DDBJ whole genome shotgun (WGS) entry which is preliminary data.</text>
</comment>
<evidence type="ECO:0000259" key="5">
    <source>
        <dbReference type="Pfam" id="PF25183"/>
    </source>
</evidence>
<feature type="domain" description="TonB-dependent transporter Oar-like beta-barrel" evidence="5">
    <location>
        <begin position="268"/>
        <end position="1020"/>
    </location>
</feature>
<reference evidence="6" key="1">
    <citation type="journal article" date="2014" name="Int. J. Syst. Evol. Microbiol.">
        <title>Complete genome sequence of Corynebacterium casei LMG S-19264T (=DSM 44701T), isolated from a smear-ripened cheese.</title>
        <authorList>
            <consortium name="US DOE Joint Genome Institute (JGI-PGF)"/>
            <person name="Walter F."/>
            <person name="Albersmeier A."/>
            <person name="Kalinowski J."/>
            <person name="Ruckert C."/>
        </authorList>
    </citation>
    <scope>NUCLEOTIDE SEQUENCE</scope>
    <source>
        <strain evidence="6">CGMCC 1.12997</strain>
    </source>
</reference>
<dbReference type="GO" id="GO:0009279">
    <property type="term" value="C:cell outer membrane"/>
    <property type="evidence" value="ECO:0007669"/>
    <property type="project" value="UniProtKB-SubCell"/>
</dbReference>
<dbReference type="SUPFAM" id="SSF49464">
    <property type="entry name" value="Carboxypeptidase regulatory domain-like"/>
    <property type="match status" value="1"/>
</dbReference>
<dbReference type="Gene3D" id="2.60.40.1120">
    <property type="entry name" value="Carboxypeptidase-like, regulatory domain"/>
    <property type="match status" value="1"/>
</dbReference>
<dbReference type="Gene3D" id="2.40.170.20">
    <property type="entry name" value="TonB-dependent receptor, beta-barrel domain"/>
    <property type="match status" value="1"/>
</dbReference>
<comment type="subcellular location">
    <subcellularLocation>
        <location evidence="1">Cell outer membrane</location>
    </subcellularLocation>
</comment>
<evidence type="ECO:0000313" key="7">
    <source>
        <dbReference type="Proteomes" id="UP000647241"/>
    </source>
</evidence>
<proteinExistence type="predicted"/>
<feature type="chain" id="PRO_5037686831" description="TonB-dependent transporter Oar-like beta-barrel domain-containing protein" evidence="4">
    <location>
        <begin position="30"/>
        <end position="1048"/>
    </location>
</feature>
<dbReference type="AlphaFoldDB" id="A0A917HQG2"/>
<dbReference type="Pfam" id="PF13620">
    <property type="entry name" value="CarboxypepD_reg"/>
    <property type="match status" value="1"/>
</dbReference>
<evidence type="ECO:0000313" key="6">
    <source>
        <dbReference type="EMBL" id="GGG86444.1"/>
    </source>
</evidence>
<dbReference type="Pfam" id="PF25183">
    <property type="entry name" value="OMP_b-brl_4"/>
    <property type="match status" value="1"/>
</dbReference>
<organism evidence="6 7">
    <name type="scientific">Edaphobacter dinghuensis</name>
    <dbReference type="NCBI Taxonomy" id="1560005"/>
    <lineage>
        <taxon>Bacteria</taxon>
        <taxon>Pseudomonadati</taxon>
        <taxon>Acidobacteriota</taxon>
        <taxon>Terriglobia</taxon>
        <taxon>Terriglobales</taxon>
        <taxon>Acidobacteriaceae</taxon>
        <taxon>Edaphobacter</taxon>
    </lineage>
</organism>
<accession>A0A917HQG2</accession>
<gene>
    <name evidence="6" type="ORF">GCM10011585_32970</name>
</gene>
<evidence type="ECO:0000256" key="1">
    <source>
        <dbReference type="ARBA" id="ARBA00004442"/>
    </source>
</evidence>
<keyword evidence="2" id="KW-0472">Membrane</keyword>
<dbReference type="SUPFAM" id="SSF56935">
    <property type="entry name" value="Porins"/>
    <property type="match status" value="1"/>
</dbReference>
<dbReference type="InterPro" id="IPR057601">
    <property type="entry name" value="Oar-like_b-barrel"/>
</dbReference>
<evidence type="ECO:0000256" key="2">
    <source>
        <dbReference type="ARBA" id="ARBA00023136"/>
    </source>
</evidence>
<keyword evidence="3" id="KW-0998">Cell outer membrane</keyword>
<name>A0A917HQG2_9BACT</name>
<keyword evidence="7" id="KW-1185">Reference proteome</keyword>
<dbReference type="EMBL" id="BMGT01000004">
    <property type="protein sequence ID" value="GGG86444.1"/>
    <property type="molecule type" value="Genomic_DNA"/>
</dbReference>
<evidence type="ECO:0000256" key="3">
    <source>
        <dbReference type="ARBA" id="ARBA00023237"/>
    </source>
</evidence>
<protein>
    <recommendedName>
        <fullName evidence="5">TonB-dependent transporter Oar-like beta-barrel domain-containing protein</fullName>
    </recommendedName>
</protein>
<dbReference type="InterPro" id="IPR008969">
    <property type="entry name" value="CarboxyPept-like_regulatory"/>
</dbReference>
<dbReference type="InterPro" id="IPR036942">
    <property type="entry name" value="Beta-barrel_TonB_sf"/>
</dbReference>
<dbReference type="Proteomes" id="UP000647241">
    <property type="component" value="Unassembled WGS sequence"/>
</dbReference>